<dbReference type="OrthoDB" id="2595934at2759"/>
<sequence length="528" mass="58384">MLVMQILLRKRPSLSHVSSALSLNDVLTSNEINHLLAVFEHRYSPWLSMSLGFLSPHPFLVMVQCAVAARYLDPIRRSSVLPEIYGLVDSYVARLTFSSVQSLETVAAFLILSLWPSGAGTPDGSLQDSRMIASSAVSAAMQLSLDRSVTSAIQLHSSHVSNDGQLEIALNRVRLWLSLVSAEWMLCLGTGRTPTSRHADQDYEVLRRISPSTLHCGSRDLRLDFLTRIQSIAEKAIHMGTHEDDSEGVHRFRDEAGSILTQLDSVYSSIQPLASISDYETYHFQMLILQYHTYRLLALCRFLEELRSHAVHNGLGAFQSKGWVAALEPLQRRLTAQWGMAAIIAAQSVLITFLAAPVSDEDLLSTPDNVLAMISLSGAVVILTKTSLMRDYGNGDGLLLHSSDALVPRVVARLHRIADASMCAARCAEVLEIVHGTWKTEHDVYLRTTQQQTRGEKRRRESTPGPPHSTGECLTAEQQEGQAMFSGIPYEGFAFDSIFAQNMYAGPGQDILLDMNFWGAFTQNLQGT</sequence>
<dbReference type="Proteomes" id="UP000030669">
    <property type="component" value="Unassembled WGS sequence"/>
</dbReference>
<dbReference type="AlphaFoldDB" id="S7Q8C5"/>
<evidence type="ECO:0000256" key="4">
    <source>
        <dbReference type="ARBA" id="ARBA00023163"/>
    </source>
</evidence>
<dbReference type="RefSeq" id="XP_007865001.1">
    <property type="nucleotide sequence ID" value="XM_007866810.1"/>
</dbReference>
<dbReference type="GO" id="GO:0000976">
    <property type="term" value="F:transcription cis-regulatory region binding"/>
    <property type="evidence" value="ECO:0007669"/>
    <property type="project" value="TreeGrafter"/>
</dbReference>
<evidence type="ECO:0000256" key="5">
    <source>
        <dbReference type="ARBA" id="ARBA00023242"/>
    </source>
</evidence>
<keyword evidence="4" id="KW-0804">Transcription</keyword>
<evidence type="ECO:0000256" key="6">
    <source>
        <dbReference type="SAM" id="MobiDB-lite"/>
    </source>
</evidence>
<keyword evidence="8" id="KW-1185">Reference proteome</keyword>
<organism evidence="7 8">
    <name type="scientific">Gloeophyllum trabeum (strain ATCC 11539 / FP-39264 / Madison 617)</name>
    <name type="common">Brown rot fungus</name>
    <dbReference type="NCBI Taxonomy" id="670483"/>
    <lineage>
        <taxon>Eukaryota</taxon>
        <taxon>Fungi</taxon>
        <taxon>Dikarya</taxon>
        <taxon>Basidiomycota</taxon>
        <taxon>Agaricomycotina</taxon>
        <taxon>Agaricomycetes</taxon>
        <taxon>Gloeophyllales</taxon>
        <taxon>Gloeophyllaceae</taxon>
        <taxon>Gloeophyllum</taxon>
    </lineage>
</organism>
<evidence type="ECO:0000313" key="7">
    <source>
        <dbReference type="EMBL" id="EPQ56236.1"/>
    </source>
</evidence>
<name>S7Q8C5_GLOTA</name>
<dbReference type="PANTHER" id="PTHR31845:SF17">
    <property type="entry name" value="ZN(II)2CYS6 TRANSCRIPTION FACTOR (EUROFUNG)"/>
    <property type="match status" value="1"/>
</dbReference>
<reference evidence="7 8" key="1">
    <citation type="journal article" date="2012" name="Science">
        <title>The Paleozoic origin of enzymatic lignin decomposition reconstructed from 31 fungal genomes.</title>
        <authorList>
            <person name="Floudas D."/>
            <person name="Binder M."/>
            <person name="Riley R."/>
            <person name="Barry K."/>
            <person name="Blanchette R.A."/>
            <person name="Henrissat B."/>
            <person name="Martinez A.T."/>
            <person name="Otillar R."/>
            <person name="Spatafora J.W."/>
            <person name="Yadav J.S."/>
            <person name="Aerts A."/>
            <person name="Benoit I."/>
            <person name="Boyd A."/>
            <person name="Carlson A."/>
            <person name="Copeland A."/>
            <person name="Coutinho P.M."/>
            <person name="de Vries R.P."/>
            <person name="Ferreira P."/>
            <person name="Findley K."/>
            <person name="Foster B."/>
            <person name="Gaskell J."/>
            <person name="Glotzer D."/>
            <person name="Gorecki P."/>
            <person name="Heitman J."/>
            <person name="Hesse C."/>
            <person name="Hori C."/>
            <person name="Igarashi K."/>
            <person name="Jurgens J.A."/>
            <person name="Kallen N."/>
            <person name="Kersten P."/>
            <person name="Kohler A."/>
            <person name="Kuees U."/>
            <person name="Kumar T.K.A."/>
            <person name="Kuo A."/>
            <person name="LaButti K."/>
            <person name="Larrondo L.F."/>
            <person name="Lindquist E."/>
            <person name="Ling A."/>
            <person name="Lombard V."/>
            <person name="Lucas S."/>
            <person name="Lundell T."/>
            <person name="Martin R."/>
            <person name="McLaughlin D.J."/>
            <person name="Morgenstern I."/>
            <person name="Morin E."/>
            <person name="Murat C."/>
            <person name="Nagy L.G."/>
            <person name="Nolan M."/>
            <person name="Ohm R.A."/>
            <person name="Patyshakuliyeva A."/>
            <person name="Rokas A."/>
            <person name="Ruiz-Duenas F.J."/>
            <person name="Sabat G."/>
            <person name="Salamov A."/>
            <person name="Samejima M."/>
            <person name="Schmutz J."/>
            <person name="Slot J.C."/>
            <person name="St John F."/>
            <person name="Stenlid J."/>
            <person name="Sun H."/>
            <person name="Sun S."/>
            <person name="Syed K."/>
            <person name="Tsang A."/>
            <person name="Wiebenga A."/>
            <person name="Young D."/>
            <person name="Pisabarro A."/>
            <person name="Eastwood D.C."/>
            <person name="Martin F."/>
            <person name="Cullen D."/>
            <person name="Grigoriev I.V."/>
            <person name="Hibbett D.S."/>
        </authorList>
    </citation>
    <scope>NUCLEOTIDE SEQUENCE [LARGE SCALE GENOMIC DNA]</scope>
    <source>
        <strain evidence="7 8">ATCC 11539</strain>
    </source>
</reference>
<evidence type="ECO:0008006" key="9">
    <source>
        <dbReference type="Google" id="ProtNLM"/>
    </source>
</evidence>
<dbReference type="GeneID" id="19303890"/>
<dbReference type="CDD" id="cd12148">
    <property type="entry name" value="fungal_TF_MHR"/>
    <property type="match status" value="1"/>
</dbReference>
<dbReference type="InterPro" id="IPR051089">
    <property type="entry name" value="prtT"/>
</dbReference>
<proteinExistence type="predicted"/>
<evidence type="ECO:0000313" key="8">
    <source>
        <dbReference type="Proteomes" id="UP000030669"/>
    </source>
</evidence>
<protein>
    <recommendedName>
        <fullName evidence="9">Transcription factor domain-containing protein</fullName>
    </recommendedName>
</protein>
<evidence type="ECO:0000256" key="1">
    <source>
        <dbReference type="ARBA" id="ARBA00004123"/>
    </source>
</evidence>
<keyword evidence="2" id="KW-0805">Transcription regulation</keyword>
<dbReference type="OMA" id="HISSMTH"/>
<comment type="subcellular location">
    <subcellularLocation>
        <location evidence="1">Nucleus</location>
    </subcellularLocation>
</comment>
<dbReference type="PANTHER" id="PTHR31845">
    <property type="entry name" value="FINGER DOMAIN PROTEIN, PUTATIVE-RELATED"/>
    <property type="match status" value="1"/>
</dbReference>
<evidence type="ECO:0000256" key="3">
    <source>
        <dbReference type="ARBA" id="ARBA00023125"/>
    </source>
</evidence>
<dbReference type="STRING" id="670483.S7Q8C5"/>
<keyword evidence="5" id="KW-0539">Nucleus</keyword>
<dbReference type="HOGENOM" id="CLU_026728_0_0_1"/>
<gene>
    <name evidence="7" type="ORF">GLOTRDRAFT_138027</name>
</gene>
<dbReference type="EMBL" id="KB469300">
    <property type="protein sequence ID" value="EPQ56236.1"/>
    <property type="molecule type" value="Genomic_DNA"/>
</dbReference>
<feature type="region of interest" description="Disordered" evidence="6">
    <location>
        <begin position="448"/>
        <end position="473"/>
    </location>
</feature>
<keyword evidence="3" id="KW-0238">DNA-binding</keyword>
<dbReference type="KEGG" id="gtr:GLOTRDRAFT_138027"/>
<dbReference type="GO" id="GO:0005634">
    <property type="term" value="C:nucleus"/>
    <property type="evidence" value="ECO:0007669"/>
    <property type="project" value="UniProtKB-SubCell"/>
</dbReference>
<accession>S7Q8C5</accession>
<dbReference type="eggNOG" id="ENOG502RCI6">
    <property type="taxonomic scope" value="Eukaryota"/>
</dbReference>
<dbReference type="GO" id="GO:0000981">
    <property type="term" value="F:DNA-binding transcription factor activity, RNA polymerase II-specific"/>
    <property type="evidence" value="ECO:0007669"/>
    <property type="project" value="TreeGrafter"/>
</dbReference>
<evidence type="ECO:0000256" key="2">
    <source>
        <dbReference type="ARBA" id="ARBA00023015"/>
    </source>
</evidence>